<dbReference type="AlphaFoldDB" id="A0A5C3LCL8"/>
<evidence type="ECO:0000313" key="3">
    <source>
        <dbReference type="Proteomes" id="UP000307440"/>
    </source>
</evidence>
<feature type="region of interest" description="Disordered" evidence="1">
    <location>
        <begin position="62"/>
        <end position="139"/>
    </location>
</feature>
<feature type="compositionally biased region" description="Acidic residues" evidence="1">
    <location>
        <begin position="285"/>
        <end position="303"/>
    </location>
</feature>
<feature type="compositionally biased region" description="Basic residues" evidence="1">
    <location>
        <begin position="710"/>
        <end position="719"/>
    </location>
</feature>
<feature type="region of interest" description="Disordered" evidence="1">
    <location>
        <begin position="180"/>
        <end position="211"/>
    </location>
</feature>
<feature type="compositionally biased region" description="Polar residues" evidence="1">
    <location>
        <begin position="694"/>
        <end position="709"/>
    </location>
</feature>
<feature type="compositionally biased region" description="Basic and acidic residues" evidence="1">
    <location>
        <begin position="110"/>
        <end position="124"/>
    </location>
</feature>
<feature type="region of interest" description="Disordered" evidence="1">
    <location>
        <begin position="245"/>
        <end position="330"/>
    </location>
</feature>
<feature type="compositionally biased region" description="Basic and acidic residues" evidence="1">
    <location>
        <begin position="183"/>
        <end position="211"/>
    </location>
</feature>
<accession>A0A5C3LCL8</accession>
<feature type="compositionally biased region" description="Pro residues" evidence="1">
    <location>
        <begin position="654"/>
        <end position="666"/>
    </location>
</feature>
<proteinExistence type="predicted"/>
<feature type="compositionally biased region" description="Acidic residues" evidence="1">
    <location>
        <begin position="314"/>
        <end position="330"/>
    </location>
</feature>
<feature type="compositionally biased region" description="Acidic residues" evidence="1">
    <location>
        <begin position="437"/>
        <end position="446"/>
    </location>
</feature>
<feature type="region of interest" description="Disordered" evidence="1">
    <location>
        <begin position="600"/>
        <end position="719"/>
    </location>
</feature>
<feature type="region of interest" description="Disordered" evidence="1">
    <location>
        <begin position="520"/>
        <end position="561"/>
    </location>
</feature>
<evidence type="ECO:0000256" key="1">
    <source>
        <dbReference type="SAM" id="MobiDB-lite"/>
    </source>
</evidence>
<sequence length="719" mass="78785">MVSQGASGSEQQAAFRNLIESVTRIDSGGSGPKSNLSAEAVQRLAERLSEIVGYDAVKDFTPQKNERGELVNEEGLPIVDITEPVGDDEPDGPIWEDRDPIVPWNQLPPDVRERLTEERNRQADQLEAEEREEEERERARVLETYEEGVRRRSLAAANEKERIQAAKEMQRKMGKALLQNLAETKEREQRERENQRLEDEAKDFKRKDLASKKKNVSFADDLEVQQNKQKEMWGDVVPARLKSLNRPTLLSERQMEKQPMKFSVVERHPVASKPLPTPPLSTFEPDSDDETDVEEDNDADVEVDTLARHSSGSEESESDEGHEELEEELDLDYASLQRRIQVEYLHKRNTMGQAAAEAIDAMAKHDDAPETESGVGLAFGDPSKPSISQFRASKLASAYNADNSGASNFVVPSATAKSVQKSIRTGKLDDKGNLIGGEDDSASELEDENMQEVLELLKKGEVYNVGQHLHTVPPANTTSAAPSETASALRLDDATKSLPPLATKNTVSKFKLSRSAGRSDLVIDGLSPSPTPVNNFPRSSPKLESRSLSPVEPVQGLPPTVPTTLQSQFSTIVDSPSFAPPAGSSNPSFNMIADPPSFTPTPIASNSGGKHPAFSMIVDSPSFPPPGKASSTRRPERPPTVLSTAVREAKPIQKPAPAPVPAPAPWRPDRPPTVLTSIVSEAKPVQRAIHTSDETVTAQNSDSANQQAKKVSRFKQQRS</sequence>
<protein>
    <recommendedName>
        <fullName evidence="4">DUF3835 domain-containing protein</fullName>
    </recommendedName>
</protein>
<feature type="region of interest" description="Disordered" evidence="1">
    <location>
        <begin position="427"/>
        <end position="446"/>
    </location>
</feature>
<dbReference type="Proteomes" id="UP000307440">
    <property type="component" value="Unassembled WGS sequence"/>
</dbReference>
<feature type="compositionally biased region" description="Basic and acidic residues" evidence="1">
    <location>
        <begin position="253"/>
        <end position="269"/>
    </location>
</feature>
<evidence type="ECO:0008006" key="4">
    <source>
        <dbReference type="Google" id="ProtNLM"/>
    </source>
</evidence>
<dbReference type="STRING" id="230819.A0A5C3LCL8"/>
<name>A0A5C3LCL8_COPMA</name>
<evidence type="ECO:0000313" key="2">
    <source>
        <dbReference type="EMBL" id="TFK30183.1"/>
    </source>
</evidence>
<gene>
    <name evidence="2" type="ORF">FA15DRAFT_201958</name>
</gene>
<reference evidence="2 3" key="1">
    <citation type="journal article" date="2019" name="Nat. Ecol. Evol.">
        <title>Megaphylogeny resolves global patterns of mushroom evolution.</title>
        <authorList>
            <person name="Varga T."/>
            <person name="Krizsan K."/>
            <person name="Foldi C."/>
            <person name="Dima B."/>
            <person name="Sanchez-Garcia M."/>
            <person name="Sanchez-Ramirez S."/>
            <person name="Szollosi G.J."/>
            <person name="Szarkandi J.G."/>
            <person name="Papp V."/>
            <person name="Albert L."/>
            <person name="Andreopoulos W."/>
            <person name="Angelini C."/>
            <person name="Antonin V."/>
            <person name="Barry K.W."/>
            <person name="Bougher N.L."/>
            <person name="Buchanan P."/>
            <person name="Buyck B."/>
            <person name="Bense V."/>
            <person name="Catcheside P."/>
            <person name="Chovatia M."/>
            <person name="Cooper J."/>
            <person name="Damon W."/>
            <person name="Desjardin D."/>
            <person name="Finy P."/>
            <person name="Geml J."/>
            <person name="Haridas S."/>
            <person name="Hughes K."/>
            <person name="Justo A."/>
            <person name="Karasinski D."/>
            <person name="Kautmanova I."/>
            <person name="Kiss B."/>
            <person name="Kocsube S."/>
            <person name="Kotiranta H."/>
            <person name="LaButti K.M."/>
            <person name="Lechner B.E."/>
            <person name="Liimatainen K."/>
            <person name="Lipzen A."/>
            <person name="Lukacs Z."/>
            <person name="Mihaltcheva S."/>
            <person name="Morgado L.N."/>
            <person name="Niskanen T."/>
            <person name="Noordeloos M.E."/>
            <person name="Ohm R.A."/>
            <person name="Ortiz-Santana B."/>
            <person name="Ovrebo C."/>
            <person name="Racz N."/>
            <person name="Riley R."/>
            <person name="Savchenko A."/>
            <person name="Shiryaev A."/>
            <person name="Soop K."/>
            <person name="Spirin V."/>
            <person name="Szebenyi C."/>
            <person name="Tomsovsky M."/>
            <person name="Tulloss R.E."/>
            <person name="Uehling J."/>
            <person name="Grigoriev I.V."/>
            <person name="Vagvolgyi C."/>
            <person name="Papp T."/>
            <person name="Martin F.M."/>
            <person name="Miettinen O."/>
            <person name="Hibbett D.S."/>
            <person name="Nagy L.G."/>
        </authorList>
    </citation>
    <scope>NUCLEOTIDE SEQUENCE [LARGE SCALE GENOMIC DNA]</scope>
    <source>
        <strain evidence="2 3">CBS 121175</strain>
    </source>
</reference>
<dbReference type="OrthoDB" id="21413at2759"/>
<organism evidence="2 3">
    <name type="scientific">Coprinopsis marcescibilis</name>
    <name type="common">Agaric fungus</name>
    <name type="synonym">Psathyrella marcescibilis</name>
    <dbReference type="NCBI Taxonomy" id="230819"/>
    <lineage>
        <taxon>Eukaryota</taxon>
        <taxon>Fungi</taxon>
        <taxon>Dikarya</taxon>
        <taxon>Basidiomycota</taxon>
        <taxon>Agaricomycotina</taxon>
        <taxon>Agaricomycetes</taxon>
        <taxon>Agaricomycetidae</taxon>
        <taxon>Agaricales</taxon>
        <taxon>Agaricineae</taxon>
        <taxon>Psathyrellaceae</taxon>
        <taxon>Coprinopsis</taxon>
    </lineage>
</organism>
<keyword evidence="3" id="KW-1185">Reference proteome</keyword>
<feature type="compositionally biased region" description="Acidic residues" evidence="1">
    <location>
        <begin position="126"/>
        <end position="135"/>
    </location>
</feature>
<dbReference type="EMBL" id="ML210147">
    <property type="protein sequence ID" value="TFK30183.1"/>
    <property type="molecule type" value="Genomic_DNA"/>
</dbReference>